<dbReference type="EMBL" id="BNAF01000003">
    <property type="protein sequence ID" value="GHE28636.1"/>
    <property type="molecule type" value="Genomic_DNA"/>
</dbReference>
<dbReference type="SUPFAM" id="SSF56935">
    <property type="entry name" value="Porins"/>
    <property type="match status" value="1"/>
</dbReference>
<keyword evidence="2 7" id="KW-0813">Transport</keyword>
<keyword evidence="10" id="KW-1185">Reference proteome</keyword>
<keyword evidence="4 7" id="KW-0812">Transmembrane</keyword>
<dbReference type="NCBIfam" id="TIGR04056">
    <property type="entry name" value="OMP_RagA_SusC"/>
    <property type="match status" value="1"/>
</dbReference>
<dbReference type="Gene3D" id="2.170.130.10">
    <property type="entry name" value="TonB-dependent receptor, plug domain"/>
    <property type="match status" value="1"/>
</dbReference>
<evidence type="ECO:0000256" key="3">
    <source>
        <dbReference type="ARBA" id="ARBA00022452"/>
    </source>
</evidence>
<dbReference type="Pfam" id="PF13715">
    <property type="entry name" value="CarbopepD_reg_2"/>
    <property type="match status" value="1"/>
</dbReference>
<evidence type="ECO:0000256" key="6">
    <source>
        <dbReference type="ARBA" id="ARBA00023237"/>
    </source>
</evidence>
<dbReference type="Proteomes" id="UP000620550">
    <property type="component" value="Unassembled WGS sequence"/>
</dbReference>
<dbReference type="Gene3D" id="2.40.170.20">
    <property type="entry name" value="TonB-dependent receptor, beta-barrel domain"/>
    <property type="match status" value="1"/>
</dbReference>
<name>A0ABQ3HVU9_9SPHI</name>
<evidence type="ECO:0000313" key="10">
    <source>
        <dbReference type="Proteomes" id="UP000620550"/>
    </source>
</evidence>
<comment type="subcellular location">
    <subcellularLocation>
        <location evidence="1 7">Cell outer membrane</location>
        <topology evidence="1 7">Multi-pass membrane protein</topology>
    </subcellularLocation>
</comment>
<comment type="similarity">
    <text evidence="7">Belongs to the TonB-dependent receptor family.</text>
</comment>
<reference evidence="10" key="1">
    <citation type="journal article" date="2019" name="Int. J. Syst. Evol. Microbiol.">
        <title>The Global Catalogue of Microorganisms (GCM) 10K type strain sequencing project: providing services to taxonomists for standard genome sequencing and annotation.</title>
        <authorList>
            <consortium name="The Broad Institute Genomics Platform"/>
            <consortium name="The Broad Institute Genome Sequencing Center for Infectious Disease"/>
            <person name="Wu L."/>
            <person name="Ma J."/>
        </authorList>
    </citation>
    <scope>NUCLEOTIDE SEQUENCE [LARGE SCALE GENOMIC DNA]</scope>
    <source>
        <strain evidence="10">CGMCC 1.12966</strain>
    </source>
</reference>
<dbReference type="InterPro" id="IPR008969">
    <property type="entry name" value="CarboxyPept-like_regulatory"/>
</dbReference>
<keyword evidence="6 7" id="KW-0998">Cell outer membrane</keyword>
<gene>
    <name evidence="9" type="ORF">GCM10017764_08950</name>
</gene>
<evidence type="ECO:0000256" key="7">
    <source>
        <dbReference type="PROSITE-ProRule" id="PRU01360"/>
    </source>
</evidence>
<dbReference type="PROSITE" id="PS52016">
    <property type="entry name" value="TONB_DEPENDENT_REC_3"/>
    <property type="match status" value="1"/>
</dbReference>
<sequence>MNELKIGSVKPMTKLTLALGLSVTLCMQEARSFPSLLPEEALLLNAVFIQQMATGQINNELGEALLGATVTNLRTQQMTSTDFTGKFTIDAKQGDVLEIRAMGYKVYQQVYAGKDMALQLTKEESAIEEVVVTAIGIKKQKKKVGYATQEVNPEVLQQSRTMNIGNALTGQVAGLIVNNPTGIFQAPTFNLRGKTNLLIVVDGIPVETNFYDIPSQNIENINVLKGVTASSLYGARGKEGAILITTKQAKADKLQFTVGTTNMFSAGFTVFPESQMEYGSGSNGQYEFWDGADGGISDGDMAWGPKLNTGIQLPQWNSPIRDRQTGAVIPWWGDVSGTIYDDKSRYERVPIDWVAHDNLRDFLGTGFVTENNATISYKNDKLSIFSSGKYAFQQGQVPNSQLTTGGANINSSYRFTPNLQFDLNLSYNKVKSPNYPRYGYGPKNHMYTILLWMGNDVNGKELAEHYYIPGQEGFRQANYNYAWYNNPYFAANELNQLHDLDVLHGQSTLNWKISSRFMVQGRVSARQKTLFEDMQVPKSYMNYGDSRNGDYKTWDNRQLNFDADVLATYSEQFSDNFGLTLNAGGSTFKRDIRNAFISTDGLVAPFIYNIGNSQGPIKTLISGDDKSNNYIREKAIRSAYAALNLDIFRSTFVNFSLRNDWSSTLPESNRSYNYPSVSVSSILSDYFNIAPQVDYWKVYGSWASASDDLSPYSLQAFYEKDFNYGTTPSVVYPNVLANASIMPQNTQSYEMGTAFGFFKNRLSLDLTYYNIIDDNTILNVPASQASGFSSRKVNGFKNRTQGFELMLTAGIIKRDQFTWHTTLNWSTSVRKIESIYPGVNVLENRKVGDRADAYYATTWQKSANGDLILNENTGMPIRDPYPKMLGHLNPDWQFGFLQVFKVKDITINLDIDGSIGGVMNSQTIEKMWWGGKHPSSTLYRDQEYESGQNAYQPTGVIVTGGELIRDTNGQVTSDTRTYAPYSGTVSWQSWSQNYPYQARVTEEESPLFANVFDRSFVKLRRLAVSYDINKIIKSKALSGLDASVFGYNLLMWKNIPYVDPDFGIGNDVNLQDPSTRYLGVSLNFKF</sequence>
<dbReference type="SUPFAM" id="SSF49464">
    <property type="entry name" value="Carboxypeptidase regulatory domain-like"/>
    <property type="match status" value="1"/>
</dbReference>
<dbReference type="InterPro" id="IPR039426">
    <property type="entry name" value="TonB-dep_rcpt-like"/>
</dbReference>
<dbReference type="RefSeq" id="WP_229826346.1">
    <property type="nucleotide sequence ID" value="NZ_BNAF01000003.1"/>
</dbReference>
<evidence type="ECO:0000256" key="5">
    <source>
        <dbReference type="ARBA" id="ARBA00023136"/>
    </source>
</evidence>
<dbReference type="InterPro" id="IPR036942">
    <property type="entry name" value="Beta-barrel_TonB_sf"/>
</dbReference>
<evidence type="ECO:0000256" key="1">
    <source>
        <dbReference type="ARBA" id="ARBA00004571"/>
    </source>
</evidence>
<protein>
    <submittedName>
        <fullName evidence="9">SusC/RagA family TonB-linked outer membrane protein</fullName>
    </submittedName>
</protein>
<evidence type="ECO:0000313" key="9">
    <source>
        <dbReference type="EMBL" id="GHE28636.1"/>
    </source>
</evidence>
<dbReference type="Pfam" id="PF07715">
    <property type="entry name" value="Plug"/>
    <property type="match status" value="1"/>
</dbReference>
<keyword evidence="5 7" id="KW-0472">Membrane</keyword>
<evidence type="ECO:0000256" key="2">
    <source>
        <dbReference type="ARBA" id="ARBA00022448"/>
    </source>
</evidence>
<keyword evidence="3 7" id="KW-1134">Transmembrane beta strand</keyword>
<proteinExistence type="inferred from homology"/>
<comment type="caution">
    <text evidence="9">The sequence shown here is derived from an EMBL/GenBank/DDBJ whole genome shotgun (WGS) entry which is preliminary data.</text>
</comment>
<feature type="domain" description="TonB-dependent receptor plug" evidence="8">
    <location>
        <begin position="141"/>
        <end position="240"/>
    </location>
</feature>
<accession>A0ABQ3HVU9</accession>
<evidence type="ECO:0000259" key="8">
    <source>
        <dbReference type="Pfam" id="PF07715"/>
    </source>
</evidence>
<dbReference type="InterPro" id="IPR023996">
    <property type="entry name" value="TonB-dep_OMP_SusC/RagA"/>
</dbReference>
<dbReference type="InterPro" id="IPR037066">
    <property type="entry name" value="Plug_dom_sf"/>
</dbReference>
<dbReference type="InterPro" id="IPR012910">
    <property type="entry name" value="Plug_dom"/>
</dbReference>
<organism evidence="9 10">
    <name type="scientific">Sphingobacterium griseoflavum</name>
    <dbReference type="NCBI Taxonomy" id="1474952"/>
    <lineage>
        <taxon>Bacteria</taxon>
        <taxon>Pseudomonadati</taxon>
        <taxon>Bacteroidota</taxon>
        <taxon>Sphingobacteriia</taxon>
        <taxon>Sphingobacteriales</taxon>
        <taxon>Sphingobacteriaceae</taxon>
        <taxon>Sphingobacterium</taxon>
    </lineage>
</organism>
<evidence type="ECO:0000256" key="4">
    <source>
        <dbReference type="ARBA" id="ARBA00022692"/>
    </source>
</evidence>